<accession>A0AAF3FN69</accession>
<dbReference type="InterPro" id="IPR050302">
    <property type="entry name" value="Rab_GAP_TBC_domain"/>
</dbReference>
<evidence type="ECO:0000259" key="8">
    <source>
        <dbReference type="PROSITE" id="PS50826"/>
    </source>
</evidence>
<dbReference type="InterPro" id="IPR035969">
    <property type="entry name" value="Rab-GAP_TBC_sf"/>
</dbReference>
<dbReference type="SMART" id="SM00593">
    <property type="entry name" value="RUN"/>
    <property type="match status" value="1"/>
</dbReference>
<protein>
    <recommendedName>
        <fullName evidence="3">RUN and TBC1 domain-containing protein 3</fullName>
    </recommendedName>
</protein>
<dbReference type="Gene3D" id="1.10.472.80">
    <property type="entry name" value="Ypt/Rab-GAP domain of gyp1p, domain 3"/>
    <property type="match status" value="1"/>
</dbReference>
<evidence type="ECO:0000256" key="5">
    <source>
        <dbReference type="SAM" id="MobiDB-lite"/>
    </source>
</evidence>
<dbReference type="PANTHER" id="PTHR47219:SF13">
    <property type="entry name" value="RUN AND TBC1 DOMAIN-CONTAINING PROTEIN 3"/>
    <property type="match status" value="1"/>
</dbReference>
<feature type="domain" description="RUN" evidence="8">
    <location>
        <begin position="587"/>
        <end position="754"/>
    </location>
</feature>
<dbReference type="PANTHER" id="PTHR47219">
    <property type="entry name" value="RAB GTPASE-ACTIVATING PROTEIN 1-LIKE"/>
    <property type="match status" value="1"/>
</dbReference>
<proteinExistence type="inferred from homology"/>
<dbReference type="PROSITE" id="PS50002">
    <property type="entry name" value="SH3"/>
    <property type="match status" value="1"/>
</dbReference>
<feature type="compositionally biased region" description="Acidic residues" evidence="5">
    <location>
        <begin position="16"/>
        <end position="25"/>
    </location>
</feature>
<dbReference type="Pfam" id="PF00566">
    <property type="entry name" value="RabGAP-TBC"/>
    <property type="match status" value="1"/>
</dbReference>
<dbReference type="InterPro" id="IPR037213">
    <property type="entry name" value="Run_dom_sf"/>
</dbReference>
<dbReference type="SUPFAM" id="SSF50044">
    <property type="entry name" value="SH3-domain"/>
    <property type="match status" value="1"/>
</dbReference>
<dbReference type="FunFam" id="1.10.8.270:FF:000051">
    <property type="entry name" value="TBC (Tre-2/Bub2/Cdc16) domain family"/>
    <property type="match status" value="1"/>
</dbReference>
<evidence type="ECO:0000256" key="1">
    <source>
        <dbReference type="ARBA" id="ARBA00006296"/>
    </source>
</evidence>
<dbReference type="SUPFAM" id="SSF47923">
    <property type="entry name" value="Ypt/Rab-GAP domain of gyp1p"/>
    <property type="match status" value="2"/>
</dbReference>
<evidence type="ECO:0000256" key="4">
    <source>
        <dbReference type="PROSITE-ProRule" id="PRU00192"/>
    </source>
</evidence>
<dbReference type="Pfam" id="PF02759">
    <property type="entry name" value="RUN"/>
    <property type="match status" value="1"/>
</dbReference>
<keyword evidence="9" id="KW-1185">Reference proteome</keyword>
<dbReference type="GO" id="GO:0005096">
    <property type="term" value="F:GTPase activator activity"/>
    <property type="evidence" value="ECO:0007669"/>
    <property type="project" value="TreeGrafter"/>
</dbReference>
<dbReference type="Gene3D" id="1.10.8.270">
    <property type="entry name" value="putative rabgap domain of human tbc1 domain family member 14 like domains"/>
    <property type="match status" value="1"/>
</dbReference>
<dbReference type="GO" id="GO:0031267">
    <property type="term" value="F:small GTPase binding"/>
    <property type="evidence" value="ECO:0007669"/>
    <property type="project" value="TreeGrafter"/>
</dbReference>
<dbReference type="InterPro" id="IPR004012">
    <property type="entry name" value="Run_dom"/>
</dbReference>
<dbReference type="PROSITE" id="PS50826">
    <property type="entry name" value="RUN"/>
    <property type="match status" value="1"/>
</dbReference>
<dbReference type="InterPro" id="IPR036028">
    <property type="entry name" value="SH3-like_dom_sf"/>
</dbReference>
<dbReference type="Pfam" id="PF00018">
    <property type="entry name" value="SH3_1"/>
    <property type="match status" value="1"/>
</dbReference>
<evidence type="ECO:0000259" key="6">
    <source>
        <dbReference type="PROSITE" id="PS50002"/>
    </source>
</evidence>
<name>A0AAF3FN69_9BILA</name>
<evidence type="ECO:0000313" key="9">
    <source>
        <dbReference type="Proteomes" id="UP000887575"/>
    </source>
</evidence>
<dbReference type="SMART" id="SM00326">
    <property type="entry name" value="SH3"/>
    <property type="match status" value="1"/>
</dbReference>
<evidence type="ECO:0000259" key="7">
    <source>
        <dbReference type="PROSITE" id="PS50086"/>
    </source>
</evidence>
<dbReference type="CDD" id="cd17688">
    <property type="entry name" value="RUN_SGSM3"/>
    <property type="match status" value="1"/>
</dbReference>
<sequence length="865" mass="99963">MAKYKKGKDAKNAETVVDDEEEEDGPPIARKICDTTKEIDQPIHYSHFSLSGKPFSAMNKEFIPTYIEDPKEYFDEFGFRSIDESPFRDNSPIEDSSEKMKWIAHLEFAHNESQELKWSKINVEKIKGEKMEAMIKHSGIPHSMRPFLWPRLIGAYEKEKAAGYSYLDVLRQSAKDNPTVGVQIERDLLRTLPNNICFWKKNSPGIDALRRLLKSIAYIYPDLGYCQGMGVVVANLLLYCSEETTFWMMAALIEEILPPNYYSQSLLGLQADERVTRHLMKTHVPDLHKALEDYDVEISLVTVNWLLTLFASVLKTRILLRVWDLIFYTGGVTIFRTIISALKMREDEIVELANSTKSSADIFNAISQLPSKIDNLDSLLEYMSSFEYTITEHLVAELRKKHQAIIMADSGMIVNTNTDTNLPKQKMQRRKLTRSKSIISQIFNSKEKGEDPKTKNIRQTEILIDLKESILQICRYFMQCDENMELNITTQADYTPESHTHDLERFHADVRKGRKRARALLDFARQDEDELGFRKNDIITIICEKNEDCWVGEVNGLRGWFPAKFVEIVDEGNKNYTVYGDEVISPEITEYIRGRLANAFRQVMEHGIRENNLYPTTPFHPWSFIEDIAYYSVQKHYNAVYSRLTLCSTFRLDQDGKLLSPEELLFRSVQEVNDTHNAVNAHQDVKLRSLLVMGVNEQCLHLWFELLCGSVKQEEIRKKFYHSWAFIRTPAWRQIKCDLRLLSQFAFKLSPLFEIDGFETKKKKTGAGVLSSTKKKIMNSVTSPSEKKVFGEEPLREGVFGENCVENSHRPLLKAYREWVGEFQKYGWHPYYVHGNALNYAKAQTGITPPECFQLSNVDGNEVSE</sequence>
<dbReference type="WBParaSite" id="MBELARI_LOCUS7129">
    <property type="protein sequence ID" value="MBELARI_LOCUS7129"/>
    <property type="gene ID" value="MBELARI_LOCUS7129"/>
</dbReference>
<dbReference type="Gene3D" id="1.20.58.900">
    <property type="match status" value="1"/>
</dbReference>
<evidence type="ECO:0000313" key="10">
    <source>
        <dbReference type="WBParaSite" id="MBELARI_LOCUS7129"/>
    </source>
</evidence>
<organism evidence="9 10">
    <name type="scientific">Mesorhabditis belari</name>
    <dbReference type="NCBI Taxonomy" id="2138241"/>
    <lineage>
        <taxon>Eukaryota</taxon>
        <taxon>Metazoa</taxon>
        <taxon>Ecdysozoa</taxon>
        <taxon>Nematoda</taxon>
        <taxon>Chromadorea</taxon>
        <taxon>Rhabditida</taxon>
        <taxon>Rhabditina</taxon>
        <taxon>Rhabditomorpha</taxon>
        <taxon>Rhabditoidea</taxon>
        <taxon>Rhabditidae</taxon>
        <taxon>Mesorhabditinae</taxon>
        <taxon>Mesorhabditis</taxon>
    </lineage>
</organism>
<dbReference type="PROSITE" id="PS50086">
    <property type="entry name" value="TBC_RABGAP"/>
    <property type="match status" value="1"/>
</dbReference>
<feature type="domain" description="SH3" evidence="6">
    <location>
        <begin position="512"/>
        <end position="571"/>
    </location>
</feature>
<comment type="similarity">
    <text evidence="1">Belongs to the small G protein signaling modulator family.</text>
</comment>
<dbReference type="SUPFAM" id="SSF140741">
    <property type="entry name" value="RUN domain-like"/>
    <property type="match status" value="1"/>
</dbReference>
<dbReference type="InterPro" id="IPR001452">
    <property type="entry name" value="SH3_domain"/>
</dbReference>
<dbReference type="InterPro" id="IPR000195">
    <property type="entry name" value="Rab-GAP-TBC_dom"/>
</dbReference>
<evidence type="ECO:0000256" key="2">
    <source>
        <dbReference type="ARBA" id="ARBA00022443"/>
    </source>
</evidence>
<dbReference type="AlphaFoldDB" id="A0AAF3FN69"/>
<reference evidence="10" key="1">
    <citation type="submission" date="2024-02" db="UniProtKB">
        <authorList>
            <consortium name="WormBaseParasite"/>
        </authorList>
    </citation>
    <scope>IDENTIFICATION</scope>
</reference>
<feature type="region of interest" description="Disordered" evidence="5">
    <location>
        <begin position="1"/>
        <end position="27"/>
    </location>
</feature>
<feature type="domain" description="Rab-GAP TBC" evidence="7">
    <location>
        <begin position="139"/>
        <end position="330"/>
    </location>
</feature>
<keyword evidence="2 4" id="KW-0728">SH3 domain</keyword>
<dbReference type="SMART" id="SM00164">
    <property type="entry name" value="TBC"/>
    <property type="match status" value="1"/>
</dbReference>
<evidence type="ECO:0000256" key="3">
    <source>
        <dbReference type="ARBA" id="ARBA00030864"/>
    </source>
</evidence>
<dbReference type="Proteomes" id="UP000887575">
    <property type="component" value="Unassembled WGS sequence"/>
</dbReference>